<sequence length="240" mass="25475">MTLTVALDDREPAGLRRVIEAHDDVDAVEVRRLPAADIAAVDAFGTPSDSPDSGGAERRVAGSVGIERKTVDDYVSSALGTTGTDLREQVEKMADAYDHAYILLEGDLSDVGARRPGLSSAAVHGTMASFAARHDTPVIPCSDRQRLVDVAIRLLRKHGEEASPRPLSGGTVTGYAAPTTKRLFGVIEGVGPQTADALYERFPSVEALLAATPADLREVEGVGEKRAAAIFETLRGERDE</sequence>
<evidence type="ECO:0000259" key="2">
    <source>
        <dbReference type="SMART" id="SM00891"/>
    </source>
</evidence>
<dbReference type="Pfam" id="PF02732">
    <property type="entry name" value="ERCC4"/>
    <property type="match status" value="1"/>
</dbReference>
<feature type="domain" description="Helix-hairpin-helix DNA-binding motif class 1" evidence="1">
    <location>
        <begin position="182"/>
        <end position="201"/>
    </location>
</feature>
<proteinExistence type="predicted"/>
<dbReference type="InterPro" id="IPR011335">
    <property type="entry name" value="Restrct_endonuc-II-like"/>
</dbReference>
<dbReference type="AlphaFoldDB" id="A0ABD5Q5V2"/>
<evidence type="ECO:0000313" key="3">
    <source>
        <dbReference type="EMBL" id="MFC4826100.1"/>
    </source>
</evidence>
<dbReference type="SMART" id="SM00891">
    <property type="entry name" value="ERCC4"/>
    <property type="match status" value="1"/>
</dbReference>
<name>A0ABD5Q5V2_9EURY</name>
<organism evidence="3 4">
    <name type="scientific">Halorussus aquaticus</name>
    <dbReference type="NCBI Taxonomy" id="2953748"/>
    <lineage>
        <taxon>Archaea</taxon>
        <taxon>Methanobacteriati</taxon>
        <taxon>Methanobacteriota</taxon>
        <taxon>Stenosarchaea group</taxon>
        <taxon>Halobacteria</taxon>
        <taxon>Halobacteriales</taxon>
        <taxon>Haladaptataceae</taxon>
        <taxon>Halorussus</taxon>
    </lineage>
</organism>
<comment type="caution">
    <text evidence="3">The sequence shown here is derived from an EMBL/GenBank/DDBJ whole genome shotgun (WGS) entry which is preliminary data.</text>
</comment>
<protein>
    <submittedName>
        <fullName evidence="3">ERCC4 domain-containing protein</fullName>
    </submittedName>
</protein>
<dbReference type="Gene3D" id="1.10.150.20">
    <property type="entry name" value="5' to 3' exonuclease, C-terminal subdomain"/>
    <property type="match status" value="1"/>
</dbReference>
<gene>
    <name evidence="3" type="ORF">ACFO9K_17745</name>
</gene>
<evidence type="ECO:0000313" key="4">
    <source>
        <dbReference type="Proteomes" id="UP001595945"/>
    </source>
</evidence>
<feature type="domain" description="ERCC4" evidence="2">
    <location>
        <begin position="4"/>
        <end position="108"/>
    </location>
</feature>
<dbReference type="InterPro" id="IPR010994">
    <property type="entry name" value="RuvA_2-like"/>
</dbReference>
<dbReference type="Gene3D" id="3.40.50.10130">
    <property type="match status" value="1"/>
</dbReference>
<dbReference type="Pfam" id="PF14520">
    <property type="entry name" value="HHH_5"/>
    <property type="match status" value="1"/>
</dbReference>
<dbReference type="InterPro" id="IPR003583">
    <property type="entry name" value="Hlx-hairpin-Hlx_DNA-bd_motif"/>
</dbReference>
<dbReference type="GO" id="GO:0006259">
    <property type="term" value="P:DNA metabolic process"/>
    <property type="evidence" value="ECO:0007669"/>
    <property type="project" value="UniProtKB-ARBA"/>
</dbReference>
<dbReference type="EMBL" id="JBHSHT010000002">
    <property type="protein sequence ID" value="MFC4826100.1"/>
    <property type="molecule type" value="Genomic_DNA"/>
</dbReference>
<feature type="domain" description="Helix-hairpin-helix DNA-binding motif class 1" evidence="1">
    <location>
        <begin position="214"/>
        <end position="233"/>
    </location>
</feature>
<reference evidence="3 4" key="1">
    <citation type="journal article" date="2019" name="Int. J. Syst. Evol. Microbiol.">
        <title>The Global Catalogue of Microorganisms (GCM) 10K type strain sequencing project: providing services to taxonomists for standard genome sequencing and annotation.</title>
        <authorList>
            <consortium name="The Broad Institute Genomics Platform"/>
            <consortium name="The Broad Institute Genome Sequencing Center for Infectious Disease"/>
            <person name="Wu L."/>
            <person name="Ma J."/>
        </authorList>
    </citation>
    <scope>NUCLEOTIDE SEQUENCE [LARGE SCALE GENOMIC DNA]</scope>
    <source>
        <strain evidence="3 4">XZYJ18</strain>
    </source>
</reference>
<dbReference type="GeneID" id="73046807"/>
<dbReference type="InterPro" id="IPR006166">
    <property type="entry name" value="ERCC4_domain"/>
</dbReference>
<dbReference type="Proteomes" id="UP001595945">
    <property type="component" value="Unassembled WGS sequence"/>
</dbReference>
<dbReference type="SUPFAM" id="SSF52980">
    <property type="entry name" value="Restriction endonuclease-like"/>
    <property type="match status" value="1"/>
</dbReference>
<accession>A0ABD5Q5V2</accession>
<dbReference type="RefSeq" id="WP_254268274.1">
    <property type="nucleotide sequence ID" value="NZ_CP100400.1"/>
</dbReference>
<dbReference type="SMART" id="SM00278">
    <property type="entry name" value="HhH1"/>
    <property type="match status" value="2"/>
</dbReference>
<evidence type="ECO:0000259" key="1">
    <source>
        <dbReference type="SMART" id="SM00278"/>
    </source>
</evidence>
<dbReference type="SUPFAM" id="SSF47781">
    <property type="entry name" value="RuvA domain 2-like"/>
    <property type="match status" value="1"/>
</dbReference>
<keyword evidence="4" id="KW-1185">Reference proteome</keyword>